<sequence>MSNEIFDGTQSSDVKDGANFQLAAVQSHRLLNQLFHGSLFTAVLLFGAVIANTFNLNTIWVTFFCENAAALILLGAGLRSAYDVAEWRRKQAGLASIPPIKAARWFIAFVASPWTPRETEKPDRIDRWTGIAFSAGRSFLSRIGLRPLWVASLSLFACLLIYGSWNLQLEPAPIGTSALLMIALCLAFSFLLLVTERRFAAIDAVEWPEAGALSQLARFPILILVASCLCLFLNARGSGLSVWLLAALGGFITLVGLEFFLRATLSMFRPQNHSHEPPLLTESILVGAINWPPRPLTRIQSELRTKLGIDLRQIWAFSFIRKTAPAIVLATFVLGWMLTGIHEIPMSGRGIYEQFGRPGTILQPGLHIGLPWPFGRIIPVENGIVHELATSFSTAGQDEQLADAEGPAPESANRLWDASHVSEKSQIIAGGTDGKQSFQLVNMDIRFVYRIGLSDQAAMSAAYQTANIPTLIESTANRVLVHDFAARTLDGVLGKERLSLANDISSAIQADMNALNSGVEILAVVVEAIHPPAGASSAYHGVQAAQITAQALVARERGKAAEQANDAQMNASLQRDGAMAAAREGVAASEVTKLRFDAERSAYRTAGQVFLTEEYFNRLTTGLSRSKALILDHRIGGSSAPTLDLRSFMSPVDPGTGAEPYTPYQSEETSP</sequence>
<dbReference type="PANTHER" id="PTHR43327:SF10">
    <property type="entry name" value="STOMATIN-LIKE PROTEIN 2, MITOCHONDRIAL"/>
    <property type="match status" value="1"/>
</dbReference>
<dbReference type="GO" id="GO:0006508">
    <property type="term" value="P:proteolysis"/>
    <property type="evidence" value="ECO:0007669"/>
    <property type="project" value="UniProtKB-KW"/>
</dbReference>
<dbReference type="GO" id="GO:0016020">
    <property type="term" value="C:membrane"/>
    <property type="evidence" value="ECO:0007669"/>
    <property type="project" value="UniProtKB-SubCell"/>
</dbReference>
<feature type="transmembrane region" description="Helical" evidence="4">
    <location>
        <begin position="216"/>
        <end position="235"/>
    </location>
</feature>
<feature type="transmembrane region" description="Helical" evidence="4">
    <location>
        <begin position="177"/>
        <end position="195"/>
    </location>
</feature>
<evidence type="ECO:0000256" key="2">
    <source>
        <dbReference type="ARBA" id="ARBA00006971"/>
    </source>
</evidence>
<dbReference type="InterPro" id="IPR001107">
    <property type="entry name" value="Band_7"/>
</dbReference>
<dbReference type="Pfam" id="PF01145">
    <property type="entry name" value="Band_7"/>
    <property type="match status" value="1"/>
</dbReference>
<dbReference type="Gene3D" id="3.30.479.30">
    <property type="entry name" value="Band 7 domain"/>
    <property type="match status" value="1"/>
</dbReference>
<feature type="transmembrane region" description="Helical" evidence="4">
    <location>
        <begin position="147"/>
        <end position="165"/>
    </location>
</feature>
<dbReference type="SUPFAM" id="SSF117892">
    <property type="entry name" value="Band 7/SPFH domain"/>
    <property type="match status" value="1"/>
</dbReference>
<evidence type="ECO:0000256" key="1">
    <source>
        <dbReference type="ARBA" id="ARBA00004167"/>
    </source>
</evidence>
<feature type="transmembrane region" description="Helical" evidence="4">
    <location>
        <begin position="314"/>
        <end position="338"/>
    </location>
</feature>
<feature type="transmembrane region" description="Helical" evidence="4">
    <location>
        <begin position="60"/>
        <end position="82"/>
    </location>
</feature>
<comment type="subcellular location">
    <subcellularLocation>
        <location evidence="1">Membrane</location>
        <topology evidence="1">Single-pass membrane protein</topology>
    </subcellularLocation>
</comment>
<evidence type="ECO:0000256" key="3">
    <source>
        <dbReference type="SAM" id="MobiDB-lite"/>
    </source>
</evidence>
<evidence type="ECO:0000313" key="6">
    <source>
        <dbReference type="EMBL" id="TVZ74781.1"/>
    </source>
</evidence>
<dbReference type="SMART" id="SM00244">
    <property type="entry name" value="PHB"/>
    <property type="match status" value="1"/>
</dbReference>
<dbReference type="InterPro" id="IPR050710">
    <property type="entry name" value="Band7/mec-2_domain"/>
</dbReference>
<organism evidence="6 7">
    <name type="scientific">Rhizobium mongolense USDA 1844</name>
    <dbReference type="NCBI Taxonomy" id="1079460"/>
    <lineage>
        <taxon>Bacteria</taxon>
        <taxon>Pseudomonadati</taxon>
        <taxon>Pseudomonadota</taxon>
        <taxon>Alphaproteobacteria</taxon>
        <taxon>Hyphomicrobiales</taxon>
        <taxon>Rhizobiaceae</taxon>
        <taxon>Rhizobium/Agrobacterium group</taxon>
        <taxon>Rhizobium</taxon>
    </lineage>
</organism>
<keyword evidence="4" id="KW-1133">Transmembrane helix</keyword>
<dbReference type="GO" id="GO:0008233">
    <property type="term" value="F:peptidase activity"/>
    <property type="evidence" value="ECO:0007669"/>
    <property type="project" value="UniProtKB-KW"/>
</dbReference>
<name>A0A559TJI9_9HYPH</name>
<protein>
    <submittedName>
        <fullName evidence="6">Regulator of protease activity HflC (Stomatin/prohibitin superfamily)</fullName>
    </submittedName>
</protein>
<feature type="domain" description="Band 7" evidence="5">
    <location>
        <begin position="339"/>
        <end position="543"/>
    </location>
</feature>
<dbReference type="EMBL" id="VISO01000001">
    <property type="protein sequence ID" value="TVZ74781.1"/>
    <property type="molecule type" value="Genomic_DNA"/>
</dbReference>
<keyword evidence="4" id="KW-0812">Transmembrane</keyword>
<comment type="similarity">
    <text evidence="2">Belongs to the band 7/mec-2 family. HflK subfamily.</text>
</comment>
<keyword evidence="6" id="KW-0645">Protease</keyword>
<feature type="transmembrane region" description="Helical" evidence="4">
    <location>
        <begin position="34"/>
        <end position="54"/>
    </location>
</feature>
<dbReference type="InterPro" id="IPR036013">
    <property type="entry name" value="Band_7/SPFH_dom_sf"/>
</dbReference>
<dbReference type="AlphaFoldDB" id="A0A559TJI9"/>
<dbReference type="PANTHER" id="PTHR43327">
    <property type="entry name" value="STOMATIN-LIKE PROTEIN 2, MITOCHONDRIAL"/>
    <property type="match status" value="1"/>
</dbReference>
<gene>
    <name evidence="6" type="ORF">BCL32_0093</name>
</gene>
<keyword evidence="4" id="KW-0472">Membrane</keyword>
<dbReference type="Proteomes" id="UP000319824">
    <property type="component" value="Unassembled WGS sequence"/>
</dbReference>
<feature type="region of interest" description="Disordered" evidence="3">
    <location>
        <begin position="647"/>
        <end position="671"/>
    </location>
</feature>
<proteinExistence type="inferred from homology"/>
<evidence type="ECO:0000313" key="7">
    <source>
        <dbReference type="Proteomes" id="UP000319824"/>
    </source>
</evidence>
<keyword evidence="6" id="KW-0378">Hydrolase</keyword>
<reference evidence="6 7" key="1">
    <citation type="submission" date="2019-06" db="EMBL/GenBank/DDBJ databases">
        <title>Pac Bio to generate improved reference genome sequences for organisms with transposon mutant libraries (support for FEBA project).</title>
        <authorList>
            <person name="Blow M."/>
        </authorList>
    </citation>
    <scope>NUCLEOTIDE SEQUENCE [LARGE SCALE GENOMIC DNA]</scope>
    <source>
        <strain evidence="6 7">USDA 1844</strain>
    </source>
</reference>
<comment type="caution">
    <text evidence="6">The sequence shown here is derived from an EMBL/GenBank/DDBJ whole genome shotgun (WGS) entry which is preliminary data.</text>
</comment>
<feature type="transmembrane region" description="Helical" evidence="4">
    <location>
        <begin position="241"/>
        <end position="261"/>
    </location>
</feature>
<dbReference type="RefSeq" id="WP_022719294.1">
    <property type="nucleotide sequence ID" value="NZ_ATTQ01000052.1"/>
</dbReference>
<evidence type="ECO:0000256" key="4">
    <source>
        <dbReference type="SAM" id="Phobius"/>
    </source>
</evidence>
<dbReference type="InterPro" id="IPR010201">
    <property type="entry name" value="HflK"/>
</dbReference>
<accession>A0A559TJI9</accession>
<evidence type="ECO:0000259" key="5">
    <source>
        <dbReference type="SMART" id="SM00244"/>
    </source>
</evidence>
<dbReference type="CDD" id="cd03404">
    <property type="entry name" value="SPFH_HflK"/>
    <property type="match status" value="1"/>
</dbReference>